<gene>
    <name evidence="1" type="ORF">G3446_06375</name>
</gene>
<dbReference type="EMBL" id="JAAIJQ010000013">
    <property type="protein sequence ID" value="NEV61524.1"/>
    <property type="molecule type" value="Genomic_DNA"/>
</dbReference>
<accession>A0A6M0JWR3</accession>
<reference evidence="1 2" key="1">
    <citation type="submission" date="2020-02" db="EMBL/GenBank/DDBJ databases">
        <title>Genome sequences of Thiorhodococcus mannitoliphagus and Thiorhodococcus minor, purple sulfur photosynthetic bacteria in the gammaproteobacterial family, Chromatiaceae.</title>
        <authorList>
            <person name="Aviles F.A."/>
            <person name="Meyer T.E."/>
            <person name="Kyndt J.A."/>
        </authorList>
    </citation>
    <scope>NUCLEOTIDE SEQUENCE [LARGE SCALE GENOMIC DNA]</scope>
    <source>
        <strain evidence="1 2">DSM 11518</strain>
    </source>
</reference>
<evidence type="ECO:0000313" key="1">
    <source>
        <dbReference type="EMBL" id="NEV61524.1"/>
    </source>
</evidence>
<protein>
    <submittedName>
        <fullName evidence="1">Uncharacterized protein</fullName>
    </submittedName>
</protein>
<sequence length="82" mass="9259">MSRRAFRLTPVEPRERDIQDAILRYLAVDRRVAWAKRFNTGAHVVEGRDKQGKPKRLASSKLPRVHAASSAIPGCMISFAWG</sequence>
<dbReference type="AlphaFoldDB" id="A0A6M0JWR3"/>
<keyword evidence="2" id="KW-1185">Reference proteome</keyword>
<evidence type="ECO:0000313" key="2">
    <source>
        <dbReference type="Proteomes" id="UP000483379"/>
    </source>
</evidence>
<organism evidence="1 2">
    <name type="scientific">Thiorhodococcus minor</name>
    <dbReference type="NCBI Taxonomy" id="57489"/>
    <lineage>
        <taxon>Bacteria</taxon>
        <taxon>Pseudomonadati</taxon>
        <taxon>Pseudomonadota</taxon>
        <taxon>Gammaproteobacteria</taxon>
        <taxon>Chromatiales</taxon>
        <taxon>Chromatiaceae</taxon>
        <taxon>Thiorhodococcus</taxon>
    </lineage>
</organism>
<comment type="caution">
    <text evidence="1">The sequence shown here is derived from an EMBL/GenBank/DDBJ whole genome shotgun (WGS) entry which is preliminary data.</text>
</comment>
<dbReference type="RefSeq" id="WP_164451828.1">
    <property type="nucleotide sequence ID" value="NZ_JAAIJQ010000013.1"/>
</dbReference>
<proteinExistence type="predicted"/>
<name>A0A6M0JWR3_9GAMM</name>
<dbReference type="Proteomes" id="UP000483379">
    <property type="component" value="Unassembled WGS sequence"/>
</dbReference>